<evidence type="ECO:0000313" key="1">
    <source>
        <dbReference type="EMBL" id="EST42960.1"/>
    </source>
</evidence>
<dbReference type="AlphaFoldDB" id="V6LEL6"/>
<dbReference type="Proteomes" id="UP000018208">
    <property type="component" value="Unassembled WGS sequence"/>
</dbReference>
<dbReference type="VEuPathDB" id="GiardiaDB:SS50377_25090"/>
<sequence length="419" mass="47018">MYSVDLGNYFTKVHRRTTQSTEPIADQTGQRLIPTSIRFAESRNFAFQSSKSSTDFLFTAQTPPDFNNIYAFHCYLKKQLKLDQSVICTVPDYATIKLKLLYKSSLTPLYNFVQLIPASAAALSAFYFTYFGQLKTPLKAQILNVSETFSSNTVFEMQNGAISVLKHRISAISAKNFDQILAEISQIRSDKNIFEIKKTRKMLCVNSRGVLNAVERDCVVDQATYLNAGSGLVNQLFAELQCENVLVECVGGGSRDILIQNYLQKGNFNVKKRLNADECFAHGALLYSGMVASGTLKIDFMAQNTVEIRLSSGGKDYSNVVVIEQNVTRLPAAFEISLQIQSKSHVQILSQNFIIRVYEYLGHSGRQNNVKVACDINGEVEIKSDKFNEIFSYQEPGFIEGLVEFERQAVEKDKQSGME</sequence>
<evidence type="ECO:0000313" key="3">
    <source>
        <dbReference type="Proteomes" id="UP000018208"/>
    </source>
</evidence>
<proteinExistence type="predicted"/>
<accession>V6LEL6</accession>
<gene>
    <name evidence="1" type="ORF">SS50377_17409</name>
    <name evidence="2" type="ORF">SS50377_25090</name>
</gene>
<keyword evidence="3" id="KW-1185">Reference proteome</keyword>
<dbReference type="EMBL" id="AUWU02000005">
    <property type="protein sequence ID" value="KAH0572975.1"/>
    <property type="molecule type" value="Genomic_DNA"/>
</dbReference>
<reference evidence="1 2" key="1">
    <citation type="journal article" date="2014" name="PLoS Genet.">
        <title>The Genome of Spironucleus salmonicida Highlights a Fish Pathogen Adapted to Fluctuating Environments.</title>
        <authorList>
            <person name="Xu F."/>
            <person name="Jerlstrom-Hultqvist J."/>
            <person name="Einarsson E."/>
            <person name="Astvaldsson A."/>
            <person name="Svard S.G."/>
            <person name="Andersson J.O."/>
        </authorList>
    </citation>
    <scope>NUCLEOTIDE SEQUENCE</scope>
    <source>
        <strain evidence="2">ATCC 50377</strain>
    </source>
</reference>
<dbReference type="EMBL" id="KI546150">
    <property type="protein sequence ID" value="EST42960.1"/>
    <property type="molecule type" value="Genomic_DNA"/>
</dbReference>
<name>V6LEL6_9EUKA</name>
<protein>
    <submittedName>
        <fullName evidence="1">Uncharacterized protein</fullName>
    </submittedName>
</protein>
<organism evidence="1">
    <name type="scientific">Spironucleus salmonicida</name>
    <dbReference type="NCBI Taxonomy" id="348837"/>
    <lineage>
        <taxon>Eukaryota</taxon>
        <taxon>Metamonada</taxon>
        <taxon>Diplomonadida</taxon>
        <taxon>Hexamitidae</taxon>
        <taxon>Hexamitinae</taxon>
        <taxon>Spironucleus</taxon>
    </lineage>
</organism>
<reference evidence="2" key="2">
    <citation type="submission" date="2020-12" db="EMBL/GenBank/DDBJ databases">
        <title>New Spironucleus salmonicida genome in near-complete chromosomes.</title>
        <authorList>
            <person name="Xu F."/>
            <person name="Kurt Z."/>
            <person name="Jimenez-Gonzalez A."/>
            <person name="Astvaldsson A."/>
            <person name="Andersson J.O."/>
            <person name="Svard S.G."/>
        </authorList>
    </citation>
    <scope>NUCLEOTIDE SEQUENCE</scope>
    <source>
        <strain evidence="2">ATCC 50377</strain>
    </source>
</reference>
<evidence type="ECO:0000313" key="2">
    <source>
        <dbReference type="EMBL" id="KAH0572975.1"/>
    </source>
</evidence>